<dbReference type="OrthoDB" id="9849854at2"/>
<keyword evidence="4" id="KW-1185">Reference proteome</keyword>
<protein>
    <submittedName>
        <fullName evidence="3">Uncharacterized protein</fullName>
    </submittedName>
</protein>
<feature type="transmembrane region" description="Helical" evidence="2">
    <location>
        <begin position="234"/>
        <end position="252"/>
    </location>
</feature>
<proteinExistence type="predicted"/>
<gene>
    <name evidence="3" type="ordered locus">MODMU_2515</name>
</gene>
<feature type="transmembrane region" description="Helical" evidence="2">
    <location>
        <begin position="181"/>
        <end position="201"/>
    </location>
</feature>
<sequence>MTKDVFAERGSVPPPELTPPASASAAAPAGQVELFTDAKSGLWAAATTAFCVAAAAAGNLALLAASLGSAAAPTTAWRLGDALVWGLAAGAPLGVIVGLLRLVLPVASWSDMRQRWGASLVVAGVATAAGCMFVTLLYGVAWRSAVGSLPFAWQPVVGLTMSAVAMASFGGFYLASRRSRVGFAASFVLTFFVLLSFMLTLDGLARVVAGSDAGDGAEAAAEVVQDLLSDFRNSVALIVAFYFGTDAAVSVVKMFRTSGRDPEDIARLDRDLAVPHPGRPGEHAV</sequence>
<organism evidence="3 4">
    <name type="scientific">Modestobacter italicus (strain DSM 44449 / CECT 9708 / BC 501)</name>
    <dbReference type="NCBI Taxonomy" id="2732864"/>
    <lineage>
        <taxon>Bacteria</taxon>
        <taxon>Bacillati</taxon>
        <taxon>Actinomycetota</taxon>
        <taxon>Actinomycetes</taxon>
        <taxon>Geodermatophilales</taxon>
        <taxon>Geodermatophilaceae</taxon>
        <taxon>Modestobacter</taxon>
    </lineage>
</organism>
<dbReference type="PATRIC" id="fig|477641.3.peg.2394"/>
<reference evidence="3 4" key="1">
    <citation type="journal article" date="2012" name="J. Bacteriol.">
        <title>Genome Sequence of Radiation-Resistant Modestobacter marinus Strain BC501, a Representative Actinobacterium That Thrives on Calcareous Stone Surfaces.</title>
        <authorList>
            <person name="Normand P."/>
            <person name="Gury J."/>
            <person name="Pujic P."/>
            <person name="Chouaia B."/>
            <person name="Crotti E."/>
            <person name="Brusetti L."/>
            <person name="Daffonchio D."/>
            <person name="Vacherie B."/>
            <person name="Barbe V."/>
            <person name="Medigue C."/>
            <person name="Calteau A."/>
            <person name="Ghodhbane-Gtari F."/>
            <person name="Essoussi I."/>
            <person name="Nouioui I."/>
            <person name="Abbassi-Ghozzi I."/>
            <person name="Gtari M."/>
        </authorList>
    </citation>
    <scope>NUCLEOTIDE SEQUENCE [LARGE SCALE GENOMIC DNA]</scope>
    <source>
        <strain evidence="4">BC 501</strain>
    </source>
</reference>
<dbReference type="HOGENOM" id="CLU_975975_0_0_11"/>
<evidence type="ECO:0000313" key="4">
    <source>
        <dbReference type="Proteomes" id="UP000006461"/>
    </source>
</evidence>
<keyword evidence="2" id="KW-1133">Transmembrane helix</keyword>
<accession>I4EX31</accession>
<feature type="transmembrane region" description="Helical" evidence="2">
    <location>
        <begin position="82"/>
        <end position="104"/>
    </location>
</feature>
<dbReference type="EMBL" id="FO203431">
    <property type="protein sequence ID" value="CCH87944.1"/>
    <property type="molecule type" value="Genomic_DNA"/>
</dbReference>
<keyword evidence="2" id="KW-0812">Transmembrane</keyword>
<dbReference type="STRING" id="477641.MODMU_2515"/>
<evidence type="ECO:0000256" key="1">
    <source>
        <dbReference type="SAM" id="MobiDB-lite"/>
    </source>
</evidence>
<evidence type="ECO:0000313" key="3">
    <source>
        <dbReference type="EMBL" id="CCH87944.1"/>
    </source>
</evidence>
<dbReference type="KEGG" id="mmar:MODMU_2515"/>
<dbReference type="Proteomes" id="UP000006461">
    <property type="component" value="Chromosome"/>
</dbReference>
<keyword evidence="2" id="KW-0472">Membrane</keyword>
<evidence type="ECO:0000256" key="2">
    <source>
        <dbReference type="SAM" id="Phobius"/>
    </source>
</evidence>
<feature type="transmembrane region" description="Helical" evidence="2">
    <location>
        <begin position="116"/>
        <end position="140"/>
    </location>
</feature>
<feature type="region of interest" description="Disordered" evidence="1">
    <location>
        <begin position="1"/>
        <end position="23"/>
    </location>
</feature>
<feature type="transmembrane region" description="Helical" evidence="2">
    <location>
        <begin position="152"/>
        <end position="174"/>
    </location>
</feature>
<name>I4EX31_MODI5</name>
<feature type="transmembrane region" description="Helical" evidence="2">
    <location>
        <begin position="42"/>
        <end position="62"/>
    </location>
</feature>
<dbReference type="AlphaFoldDB" id="I4EX31"/>